<accession>A0A8J7CEC9</accession>
<reference evidence="2 3" key="1">
    <citation type="submission" date="2020-08" db="EMBL/GenBank/DDBJ databases">
        <title>Acidobacteriota in marine sediments use diverse sulfur dissimilation pathways.</title>
        <authorList>
            <person name="Wasmund K."/>
        </authorList>
    </citation>
    <scope>NUCLEOTIDE SEQUENCE [LARGE SCALE GENOMIC DNA]</scope>
    <source>
        <strain evidence="2">MAG AM4</strain>
    </source>
</reference>
<feature type="region of interest" description="Disordered" evidence="1">
    <location>
        <begin position="21"/>
        <end position="49"/>
    </location>
</feature>
<evidence type="ECO:0000313" key="3">
    <source>
        <dbReference type="Proteomes" id="UP000648239"/>
    </source>
</evidence>
<protein>
    <submittedName>
        <fullName evidence="2">Uncharacterized protein</fullName>
    </submittedName>
</protein>
<name>A0A8J7CEC9_9BACT</name>
<gene>
    <name evidence="2" type="ORF">IFK94_08085</name>
</gene>
<proteinExistence type="predicted"/>
<dbReference type="AlphaFoldDB" id="A0A8J7CEC9"/>
<evidence type="ECO:0000256" key="1">
    <source>
        <dbReference type="SAM" id="MobiDB-lite"/>
    </source>
</evidence>
<dbReference type="Proteomes" id="UP000648239">
    <property type="component" value="Unassembled WGS sequence"/>
</dbReference>
<dbReference type="EMBL" id="JACXWD010000021">
    <property type="protein sequence ID" value="MBD3868069.1"/>
    <property type="molecule type" value="Genomic_DNA"/>
</dbReference>
<sequence>MPIKTPEQLNERVDMLQKKLTEAGDGTDPVATRRLKKSIRRSQRKARRTTVLLEKRAGKKEEAAKEA</sequence>
<feature type="compositionally biased region" description="Basic residues" evidence="1">
    <location>
        <begin position="33"/>
        <end position="48"/>
    </location>
</feature>
<organism evidence="2 3">
    <name type="scientific">Candidatus Polarisedimenticola svalbardensis</name>
    <dbReference type="NCBI Taxonomy" id="2886004"/>
    <lineage>
        <taxon>Bacteria</taxon>
        <taxon>Pseudomonadati</taxon>
        <taxon>Acidobacteriota</taxon>
        <taxon>Candidatus Polarisedimenticolia</taxon>
        <taxon>Candidatus Polarisedimenticolales</taxon>
        <taxon>Candidatus Polarisedimenticolaceae</taxon>
        <taxon>Candidatus Polarisedimenticola</taxon>
    </lineage>
</organism>
<evidence type="ECO:0000313" key="2">
    <source>
        <dbReference type="EMBL" id="MBD3868069.1"/>
    </source>
</evidence>
<comment type="caution">
    <text evidence="2">The sequence shown here is derived from an EMBL/GenBank/DDBJ whole genome shotgun (WGS) entry which is preliminary data.</text>
</comment>